<keyword evidence="2" id="KW-1185">Reference proteome</keyword>
<organism evidence="1 2">
    <name type="scientific">Scopulibacillus daqui</name>
    <dbReference type="NCBI Taxonomy" id="1469162"/>
    <lineage>
        <taxon>Bacteria</taxon>
        <taxon>Bacillati</taxon>
        <taxon>Bacillota</taxon>
        <taxon>Bacilli</taxon>
        <taxon>Bacillales</taxon>
        <taxon>Sporolactobacillaceae</taxon>
        <taxon>Scopulibacillus</taxon>
    </lineage>
</organism>
<dbReference type="EMBL" id="JAFBER010000010">
    <property type="protein sequence ID" value="MBM7645661.1"/>
    <property type="molecule type" value="Genomic_DNA"/>
</dbReference>
<proteinExistence type="predicted"/>
<dbReference type="Proteomes" id="UP000808914">
    <property type="component" value="Unassembled WGS sequence"/>
</dbReference>
<reference evidence="1 2" key="1">
    <citation type="submission" date="2021-01" db="EMBL/GenBank/DDBJ databases">
        <title>Genomic Encyclopedia of Type Strains, Phase IV (KMG-IV): sequencing the most valuable type-strain genomes for metagenomic binning, comparative biology and taxonomic classification.</title>
        <authorList>
            <person name="Goeker M."/>
        </authorList>
    </citation>
    <scope>NUCLEOTIDE SEQUENCE [LARGE SCALE GENOMIC DNA]</scope>
    <source>
        <strain evidence="1 2">DSM 28236</strain>
    </source>
</reference>
<evidence type="ECO:0000313" key="1">
    <source>
        <dbReference type="EMBL" id="MBM7645661.1"/>
    </source>
</evidence>
<gene>
    <name evidence="1" type="ORF">JOD45_001879</name>
</gene>
<accession>A0ABS2Q027</accession>
<dbReference type="SUPFAM" id="SSF54060">
    <property type="entry name" value="His-Me finger endonucleases"/>
    <property type="match status" value="1"/>
</dbReference>
<comment type="caution">
    <text evidence="1">The sequence shown here is derived from an EMBL/GenBank/DDBJ whole genome shotgun (WGS) entry which is preliminary data.</text>
</comment>
<dbReference type="CDD" id="cd00085">
    <property type="entry name" value="HNHc"/>
    <property type="match status" value="1"/>
</dbReference>
<dbReference type="PANTHER" id="PTHR34319">
    <property type="entry name" value="MAJOR EXPORTED PROTEIN"/>
    <property type="match status" value="1"/>
</dbReference>
<sequence>MGQIKVDPDRLEELADKASDVRLMCGEPLDKLKWSFSSLLAEVSDLEGSYASTLLQEFINHIEHYMSLLDQSQDFLMKTAAEYRQADATSLEQAWNVIAEILPIHDMERTHDDYDPVTGEKIGLGDDLLASTLIFTPEIKDIGLGIKYGTKGIKLLENSKKTEKLVKGMRNVLNPDVIKRTFVNSYRAVKNQSLSLTNKIVKKIGDIRLPQGLQPEYAGIGKMDLTVRDVAGSAKDNIMKIVDREAGVVRNSNKGNPVKEAKDDYFIGKLKGEKIHFKGIKTEEIVYTKRHPEEVVQLRKKFNSSIKKNFLKEFANDPKRIDTLKKAGLDENDIARMKKGLNPEGWQVHHNLPLDDGGTNEFSNLVLIKNDPYHKAITNEQIALTKELAPKQSKTINWPMIKSDIYPLKPFKRRGE</sequence>
<evidence type="ECO:0008006" key="3">
    <source>
        <dbReference type="Google" id="ProtNLM"/>
    </source>
</evidence>
<name>A0ABS2Q027_9BACL</name>
<dbReference type="RefSeq" id="WP_205003583.1">
    <property type="nucleotide sequence ID" value="NZ_JAFBER010000010.1"/>
</dbReference>
<evidence type="ECO:0000313" key="2">
    <source>
        <dbReference type="Proteomes" id="UP000808914"/>
    </source>
</evidence>
<protein>
    <recommendedName>
        <fullName evidence="3">HNH/ENDO VII superfamily nuclease</fullName>
    </recommendedName>
</protein>
<dbReference type="PANTHER" id="PTHR34319:SF7">
    <property type="entry name" value="HNH ENDONUCLEASE DOMAIN-CONTAINING PROTEIN"/>
    <property type="match status" value="1"/>
</dbReference>
<dbReference type="Gene3D" id="1.10.287.1060">
    <property type="entry name" value="ESAT-6-like"/>
    <property type="match status" value="1"/>
</dbReference>
<dbReference type="InterPro" id="IPR003615">
    <property type="entry name" value="HNH_nuc"/>
</dbReference>
<dbReference type="InterPro" id="IPR052947">
    <property type="entry name" value="T6SS_Hcp1_domain"/>
</dbReference>
<dbReference type="InterPro" id="IPR044925">
    <property type="entry name" value="His-Me_finger_sf"/>
</dbReference>